<dbReference type="AlphaFoldDB" id="A0A381IKS1"/>
<dbReference type="OrthoDB" id="7243230at2"/>
<comment type="similarity">
    <text evidence="1">Belongs to the UPF0065 (bug) family.</text>
</comment>
<dbReference type="PIRSF" id="PIRSF017082">
    <property type="entry name" value="YflP"/>
    <property type="match status" value="1"/>
</dbReference>
<gene>
    <name evidence="3" type="ORF">NCTC10684_05180</name>
</gene>
<dbReference type="Gene3D" id="3.40.190.10">
    <property type="entry name" value="Periplasmic binding protein-like II"/>
    <property type="match status" value="1"/>
</dbReference>
<accession>A0A381IKS1</accession>
<evidence type="ECO:0000256" key="1">
    <source>
        <dbReference type="ARBA" id="ARBA00006987"/>
    </source>
</evidence>
<feature type="chain" id="PRO_5016887498" evidence="2">
    <location>
        <begin position="26"/>
        <end position="324"/>
    </location>
</feature>
<organism evidence="3 4">
    <name type="scientific">Aminobacter aminovorans</name>
    <name type="common">Chelatobacter heintzii</name>
    <dbReference type="NCBI Taxonomy" id="83263"/>
    <lineage>
        <taxon>Bacteria</taxon>
        <taxon>Pseudomonadati</taxon>
        <taxon>Pseudomonadota</taxon>
        <taxon>Alphaproteobacteria</taxon>
        <taxon>Hyphomicrobiales</taxon>
        <taxon>Phyllobacteriaceae</taxon>
        <taxon>Aminobacter</taxon>
    </lineage>
</organism>
<dbReference type="CDD" id="cd07012">
    <property type="entry name" value="PBP2_Bug_TTT"/>
    <property type="match status" value="1"/>
</dbReference>
<evidence type="ECO:0000313" key="4">
    <source>
        <dbReference type="Proteomes" id="UP000254701"/>
    </source>
</evidence>
<protein>
    <submittedName>
        <fullName evidence="3">Tripartite tricarboxylate transporter family receptor</fullName>
    </submittedName>
</protein>
<dbReference type="Pfam" id="PF03401">
    <property type="entry name" value="TctC"/>
    <property type="match status" value="1"/>
</dbReference>
<dbReference type="PANTHER" id="PTHR42928">
    <property type="entry name" value="TRICARBOXYLATE-BINDING PROTEIN"/>
    <property type="match status" value="1"/>
</dbReference>
<dbReference type="PANTHER" id="PTHR42928:SF5">
    <property type="entry name" value="BLR1237 PROTEIN"/>
    <property type="match status" value="1"/>
</dbReference>
<dbReference type="InterPro" id="IPR005064">
    <property type="entry name" value="BUG"/>
</dbReference>
<sequence>MNIFKTLGSGLVILAGFLAATAASAQSSFPSKPIQLVVPAKPGGDTDLNSRLLAKHIGKHLSQPLVVVNTDGGGGNMAAQKVAASPADGHAILMLNTVLFTGRAVGTLQLGLDDFEVIGIPSYSDTLLWVTRKDAPFKTLPELSKAVLAAPDTVKYAATVGAPSHLQAIAYEEAIGGDLKKIDTGSGSDKIVAVLSGQVDVLTTNYSLVKDYITTGEMVVLGNLGRERSPFIPDVPTFAEGGVKLGPDFNMFYVLLAPKGTPRDVIAALSDALKQTVEDPEVKKEFEKSYFTVDYRDSAAAKAYLQEREPEFMAMKDLIAADKF</sequence>
<evidence type="ECO:0000256" key="2">
    <source>
        <dbReference type="SAM" id="SignalP"/>
    </source>
</evidence>
<proteinExistence type="inferred from homology"/>
<evidence type="ECO:0000313" key="3">
    <source>
        <dbReference type="EMBL" id="SUY28515.1"/>
    </source>
</evidence>
<dbReference type="RefSeq" id="WP_115734188.1">
    <property type="nucleotide sequence ID" value="NZ_BAAAVY010000001.1"/>
</dbReference>
<dbReference type="Proteomes" id="UP000254701">
    <property type="component" value="Unassembled WGS sequence"/>
</dbReference>
<dbReference type="SUPFAM" id="SSF53850">
    <property type="entry name" value="Periplasmic binding protein-like II"/>
    <property type="match status" value="1"/>
</dbReference>
<dbReference type="Gene3D" id="3.40.190.150">
    <property type="entry name" value="Bordetella uptake gene, domain 1"/>
    <property type="match status" value="1"/>
</dbReference>
<keyword evidence="3" id="KW-0675">Receptor</keyword>
<feature type="signal peptide" evidence="2">
    <location>
        <begin position="1"/>
        <end position="25"/>
    </location>
</feature>
<reference evidence="3 4" key="1">
    <citation type="submission" date="2018-06" db="EMBL/GenBank/DDBJ databases">
        <authorList>
            <consortium name="Pathogen Informatics"/>
            <person name="Doyle S."/>
        </authorList>
    </citation>
    <scope>NUCLEOTIDE SEQUENCE [LARGE SCALE GENOMIC DNA]</scope>
    <source>
        <strain evidence="3 4">NCTC10684</strain>
    </source>
</reference>
<keyword evidence="2" id="KW-0732">Signal</keyword>
<name>A0A381IKS1_AMIAI</name>
<dbReference type="InterPro" id="IPR042100">
    <property type="entry name" value="Bug_dom1"/>
</dbReference>
<dbReference type="EMBL" id="UFSM01000002">
    <property type="protein sequence ID" value="SUY28515.1"/>
    <property type="molecule type" value="Genomic_DNA"/>
</dbReference>